<evidence type="ECO:0000259" key="9">
    <source>
        <dbReference type="PROSITE" id="PS50850"/>
    </source>
</evidence>
<feature type="transmembrane region" description="Helical" evidence="8">
    <location>
        <begin position="146"/>
        <end position="166"/>
    </location>
</feature>
<evidence type="ECO:0000256" key="7">
    <source>
        <dbReference type="SAM" id="MobiDB-lite"/>
    </source>
</evidence>
<dbReference type="Gene3D" id="1.20.1250.20">
    <property type="entry name" value="MFS general substrate transporter like domains"/>
    <property type="match status" value="1"/>
</dbReference>
<accession>A0A542DYB2</accession>
<dbReference type="Pfam" id="PF07690">
    <property type="entry name" value="MFS_1"/>
    <property type="match status" value="1"/>
</dbReference>
<evidence type="ECO:0000256" key="6">
    <source>
        <dbReference type="ARBA" id="ARBA00023136"/>
    </source>
</evidence>
<evidence type="ECO:0000256" key="8">
    <source>
        <dbReference type="SAM" id="Phobius"/>
    </source>
</evidence>
<keyword evidence="3" id="KW-1003">Cell membrane</keyword>
<proteinExistence type="predicted"/>
<evidence type="ECO:0000256" key="2">
    <source>
        <dbReference type="ARBA" id="ARBA00022448"/>
    </source>
</evidence>
<dbReference type="PANTHER" id="PTHR23517">
    <property type="entry name" value="RESISTANCE PROTEIN MDTM, PUTATIVE-RELATED-RELATED"/>
    <property type="match status" value="1"/>
</dbReference>
<dbReference type="InterPro" id="IPR036259">
    <property type="entry name" value="MFS_trans_sf"/>
</dbReference>
<name>A0A542DYB2_9MICO</name>
<feature type="transmembrane region" description="Helical" evidence="8">
    <location>
        <begin position="332"/>
        <end position="354"/>
    </location>
</feature>
<feature type="domain" description="Major facilitator superfamily (MFS) profile" evidence="9">
    <location>
        <begin position="24"/>
        <end position="417"/>
    </location>
</feature>
<reference evidence="10 11" key="1">
    <citation type="submission" date="2019-06" db="EMBL/GenBank/DDBJ databases">
        <title>Sequencing the genomes of 1000 actinobacteria strains.</title>
        <authorList>
            <person name="Klenk H.-P."/>
        </authorList>
    </citation>
    <scope>NUCLEOTIDE SEQUENCE [LARGE SCALE GENOMIC DNA]</scope>
    <source>
        <strain evidence="10 11">DSM 18607</strain>
    </source>
</reference>
<dbReference type="GO" id="GO:0005886">
    <property type="term" value="C:plasma membrane"/>
    <property type="evidence" value="ECO:0007669"/>
    <property type="project" value="UniProtKB-SubCell"/>
</dbReference>
<dbReference type="SUPFAM" id="SSF103473">
    <property type="entry name" value="MFS general substrate transporter"/>
    <property type="match status" value="1"/>
</dbReference>
<dbReference type="OrthoDB" id="5379144at2"/>
<dbReference type="PROSITE" id="PS50850">
    <property type="entry name" value="MFS"/>
    <property type="match status" value="1"/>
</dbReference>
<keyword evidence="6 8" id="KW-0472">Membrane</keyword>
<dbReference type="InterPro" id="IPR020846">
    <property type="entry name" value="MFS_dom"/>
</dbReference>
<dbReference type="PANTHER" id="PTHR23517:SF2">
    <property type="entry name" value="MULTIDRUG RESISTANCE PROTEIN MDTH"/>
    <property type="match status" value="1"/>
</dbReference>
<gene>
    <name evidence="10" type="ORF">FB458_1155</name>
</gene>
<feature type="transmembrane region" description="Helical" evidence="8">
    <location>
        <begin position="309"/>
        <end position="326"/>
    </location>
</feature>
<sequence length="421" mass="42157">MTTETHDASHASTTAPRWRDLPAPLWALVVARAVNRVGAFTLPFLGVVLVDRLGTSAAVAGALVALFGVATIPSRLLGGVLADRLGPVPTMTVGLVGCAVGQLQVAAAGGLAAAAVGVVVLGLAFEVYEPPSQALVADLVGDRLRPIAYGALSAALAGAGLVAGPLAVRLGGIDVRGLLVADAVSCLVAAGLVVAVVRPALRHHAASPASGTSAPPTADLSDAPAPSTPATTPSPTSPWRDRRLLVLLAAGTAFATVYLALVTVLPLALPRIGQPPEHAGLVVTVAAVVVVAGQPLLRWGPLRPTARALVVGYLLLAFGLALLAVAHDLTTVLLAAVVWSLGDLLLLGHLLSLVSGLAPAGARARWLAAYGLSWGVATALAPLLGTQLLVHGGPALLWGTLAVVALGLAALQPALARPRTP</sequence>
<feature type="transmembrane region" description="Helical" evidence="8">
    <location>
        <begin position="244"/>
        <end position="267"/>
    </location>
</feature>
<dbReference type="InterPro" id="IPR050171">
    <property type="entry name" value="MFS_Transporters"/>
</dbReference>
<feature type="transmembrane region" description="Helical" evidence="8">
    <location>
        <begin position="279"/>
        <end position="297"/>
    </location>
</feature>
<evidence type="ECO:0000256" key="4">
    <source>
        <dbReference type="ARBA" id="ARBA00022692"/>
    </source>
</evidence>
<evidence type="ECO:0000256" key="3">
    <source>
        <dbReference type="ARBA" id="ARBA00022475"/>
    </source>
</evidence>
<feature type="transmembrane region" description="Helical" evidence="8">
    <location>
        <begin position="178"/>
        <end position="197"/>
    </location>
</feature>
<dbReference type="GO" id="GO:0022857">
    <property type="term" value="F:transmembrane transporter activity"/>
    <property type="evidence" value="ECO:0007669"/>
    <property type="project" value="InterPro"/>
</dbReference>
<feature type="transmembrane region" description="Helical" evidence="8">
    <location>
        <begin position="102"/>
        <end position="125"/>
    </location>
</feature>
<dbReference type="RefSeq" id="WP_141847527.1">
    <property type="nucleotide sequence ID" value="NZ_BAAAPR010000002.1"/>
</dbReference>
<keyword evidence="11" id="KW-1185">Reference proteome</keyword>
<dbReference type="InterPro" id="IPR011701">
    <property type="entry name" value="MFS"/>
</dbReference>
<dbReference type="Proteomes" id="UP000317893">
    <property type="component" value="Unassembled WGS sequence"/>
</dbReference>
<evidence type="ECO:0000256" key="5">
    <source>
        <dbReference type="ARBA" id="ARBA00022989"/>
    </source>
</evidence>
<dbReference type="AlphaFoldDB" id="A0A542DYB2"/>
<keyword evidence="2" id="KW-0813">Transport</keyword>
<feature type="transmembrane region" description="Helical" evidence="8">
    <location>
        <begin position="57"/>
        <end position="82"/>
    </location>
</feature>
<protein>
    <submittedName>
        <fullName evidence="10">Putative MFS family arabinose efflux permease</fullName>
    </submittedName>
</protein>
<keyword evidence="5 8" id="KW-1133">Transmembrane helix</keyword>
<feature type="transmembrane region" description="Helical" evidence="8">
    <location>
        <begin position="25"/>
        <end position="50"/>
    </location>
</feature>
<comment type="subcellular location">
    <subcellularLocation>
        <location evidence="1">Cell membrane</location>
        <topology evidence="1">Multi-pass membrane protein</topology>
    </subcellularLocation>
</comment>
<evidence type="ECO:0000256" key="1">
    <source>
        <dbReference type="ARBA" id="ARBA00004651"/>
    </source>
</evidence>
<keyword evidence="4 8" id="KW-0812">Transmembrane</keyword>
<evidence type="ECO:0000313" key="11">
    <source>
        <dbReference type="Proteomes" id="UP000317893"/>
    </source>
</evidence>
<feature type="transmembrane region" description="Helical" evidence="8">
    <location>
        <begin position="366"/>
        <end position="390"/>
    </location>
</feature>
<feature type="transmembrane region" description="Helical" evidence="8">
    <location>
        <begin position="396"/>
        <end position="416"/>
    </location>
</feature>
<evidence type="ECO:0000313" key="10">
    <source>
        <dbReference type="EMBL" id="TQJ08075.1"/>
    </source>
</evidence>
<comment type="caution">
    <text evidence="10">The sequence shown here is derived from an EMBL/GenBank/DDBJ whole genome shotgun (WGS) entry which is preliminary data.</text>
</comment>
<feature type="region of interest" description="Disordered" evidence="7">
    <location>
        <begin position="206"/>
        <end position="237"/>
    </location>
</feature>
<dbReference type="EMBL" id="VFMN01000001">
    <property type="protein sequence ID" value="TQJ08075.1"/>
    <property type="molecule type" value="Genomic_DNA"/>
</dbReference>
<organism evidence="10 11">
    <name type="scientific">Lapillicoccus jejuensis</name>
    <dbReference type="NCBI Taxonomy" id="402171"/>
    <lineage>
        <taxon>Bacteria</taxon>
        <taxon>Bacillati</taxon>
        <taxon>Actinomycetota</taxon>
        <taxon>Actinomycetes</taxon>
        <taxon>Micrococcales</taxon>
        <taxon>Intrasporangiaceae</taxon>
        <taxon>Lapillicoccus</taxon>
    </lineage>
</organism>